<gene>
    <name evidence="2" type="ORF">H312_02091</name>
</gene>
<name>A0A059EZN6_9MICR</name>
<dbReference type="PANTHER" id="PTHR47163:SF2">
    <property type="entry name" value="SI:DKEY-17M8.2"/>
    <property type="match status" value="1"/>
</dbReference>
<sequence>MRSYKMKKKSEYKLIAKNFLSHLSTRCHNDHAGHRISKNSSLNYRCRSKFCMVSYNILEKTPFKGAKLEIWKIIRIYDCWLYGMKVKDISFFLRINKNTVTRHLKSLEDCITDNFYNNIEPLGGKNIIVEIDESKFGKVKYHRGHRVEGVWVFGMTERTAKRRIVVLPVPDRKKETLISILMKYVKQDSIIYSDSFSSYSTIKEYFSIHKKVNHSLHFVDPVTRVHTNTIEGNWNGIKLTLPLRKRTKKLIGLQLIRFMIKRENPEDFLDKLLSYLK</sequence>
<dbReference type="OrthoDB" id="2193241at2759"/>
<keyword evidence="3" id="KW-1185">Reference proteome</keyword>
<organism evidence="2 3">
    <name type="scientific">Anncaliia algerae PRA339</name>
    <dbReference type="NCBI Taxonomy" id="1288291"/>
    <lineage>
        <taxon>Eukaryota</taxon>
        <taxon>Fungi</taxon>
        <taxon>Fungi incertae sedis</taxon>
        <taxon>Microsporidia</taxon>
        <taxon>Tubulinosematoidea</taxon>
        <taxon>Tubulinosematidae</taxon>
        <taxon>Anncaliia</taxon>
    </lineage>
</organism>
<dbReference type="HOGENOM" id="CLU_044348_0_0_1"/>
<dbReference type="InterPro" id="IPR024445">
    <property type="entry name" value="Tnp_ISXO2-like"/>
</dbReference>
<dbReference type="InterPro" id="IPR053164">
    <property type="entry name" value="IS1016-like_transposase"/>
</dbReference>
<reference evidence="3" key="1">
    <citation type="submission" date="2013-02" db="EMBL/GenBank/DDBJ databases">
        <authorList>
            <consortium name="The Broad Institute Genome Sequencing Platform"/>
            <person name="Cuomo C."/>
            <person name="Becnel J."/>
            <person name="Sanscrainte N."/>
            <person name="Walker B."/>
            <person name="Young S.K."/>
            <person name="Zeng Q."/>
            <person name="Gargeya S."/>
            <person name="Fitzgerald M."/>
            <person name="Haas B."/>
            <person name="Abouelleil A."/>
            <person name="Alvarado L."/>
            <person name="Arachchi H.M."/>
            <person name="Berlin A.M."/>
            <person name="Chapman S.B."/>
            <person name="Dewar J."/>
            <person name="Goldberg J."/>
            <person name="Griggs A."/>
            <person name="Gujja S."/>
            <person name="Hansen M."/>
            <person name="Howarth C."/>
            <person name="Imamovic A."/>
            <person name="Larimer J."/>
            <person name="McCowan C."/>
            <person name="Murphy C."/>
            <person name="Neiman D."/>
            <person name="Pearson M."/>
            <person name="Priest M."/>
            <person name="Roberts A."/>
            <person name="Saif S."/>
            <person name="Shea T."/>
            <person name="Sisk P."/>
            <person name="Sykes S."/>
            <person name="Wortman J."/>
            <person name="Nusbaum C."/>
            <person name="Birren B."/>
        </authorList>
    </citation>
    <scope>NUCLEOTIDE SEQUENCE [LARGE SCALE GENOMIC DNA]</scope>
    <source>
        <strain evidence="3">PRA339</strain>
    </source>
</reference>
<dbReference type="SMART" id="SM01126">
    <property type="entry name" value="DDE_Tnp_IS1595"/>
    <property type="match status" value="1"/>
</dbReference>
<dbReference type="Proteomes" id="UP000030655">
    <property type="component" value="Unassembled WGS sequence"/>
</dbReference>
<reference evidence="2 3" key="2">
    <citation type="submission" date="2014-03" db="EMBL/GenBank/DDBJ databases">
        <title>The Genome Sequence of Anncaliia algerae insect isolate PRA339.</title>
        <authorList>
            <consortium name="The Broad Institute Genome Sequencing Platform"/>
            <consortium name="The Broad Institute Genome Sequencing Center for Infectious Disease"/>
            <person name="Cuomo C."/>
            <person name="Becnel J."/>
            <person name="Sanscrainte N."/>
            <person name="Walker B."/>
            <person name="Young S.K."/>
            <person name="Zeng Q."/>
            <person name="Gargeya S."/>
            <person name="Fitzgerald M."/>
            <person name="Haas B."/>
            <person name="Abouelleil A."/>
            <person name="Alvarado L."/>
            <person name="Arachchi H.M."/>
            <person name="Berlin A.M."/>
            <person name="Chapman S.B."/>
            <person name="Dewar J."/>
            <person name="Goldberg J."/>
            <person name="Griggs A."/>
            <person name="Gujja S."/>
            <person name="Hansen M."/>
            <person name="Howarth C."/>
            <person name="Imamovic A."/>
            <person name="Larimer J."/>
            <person name="McCowan C."/>
            <person name="Murphy C."/>
            <person name="Neiman D."/>
            <person name="Pearson M."/>
            <person name="Priest M."/>
            <person name="Roberts A."/>
            <person name="Saif S."/>
            <person name="Shea T."/>
            <person name="Sisk P."/>
            <person name="Sykes S."/>
            <person name="Wortman J."/>
            <person name="Nusbaum C."/>
            <person name="Birren B."/>
        </authorList>
    </citation>
    <scope>NUCLEOTIDE SEQUENCE [LARGE SCALE GENOMIC DNA]</scope>
    <source>
        <strain evidence="2 3">PRA339</strain>
    </source>
</reference>
<dbReference type="AlphaFoldDB" id="A0A059EZN6"/>
<dbReference type="PANTHER" id="PTHR47163">
    <property type="entry name" value="DDE_TNP_IS1595 DOMAIN-CONTAINING PROTEIN"/>
    <property type="match status" value="1"/>
</dbReference>
<dbReference type="VEuPathDB" id="MicrosporidiaDB:H312_02091"/>
<dbReference type="Pfam" id="PF12762">
    <property type="entry name" value="DDE_Tnp_IS1595"/>
    <property type="match status" value="1"/>
</dbReference>
<proteinExistence type="predicted"/>
<dbReference type="STRING" id="1288291.A0A059EZN6"/>
<evidence type="ECO:0000313" key="2">
    <source>
        <dbReference type="EMBL" id="KCZ80493.1"/>
    </source>
</evidence>
<evidence type="ECO:0000313" key="3">
    <source>
        <dbReference type="Proteomes" id="UP000030655"/>
    </source>
</evidence>
<feature type="domain" description="ISXO2-like transposase" evidence="1">
    <location>
        <begin position="121"/>
        <end position="246"/>
    </location>
</feature>
<protein>
    <recommendedName>
        <fullName evidence="1">ISXO2-like transposase domain-containing protein</fullName>
    </recommendedName>
</protein>
<evidence type="ECO:0000259" key="1">
    <source>
        <dbReference type="SMART" id="SM01126"/>
    </source>
</evidence>
<accession>A0A059EZN6</accession>
<dbReference type="EMBL" id="KK365178">
    <property type="protein sequence ID" value="KCZ80493.1"/>
    <property type="molecule type" value="Genomic_DNA"/>
</dbReference>